<comment type="caution">
    <text evidence="4">The sequence shown here is derived from an EMBL/GenBank/DDBJ whole genome shotgun (WGS) entry which is preliminary data.</text>
</comment>
<dbReference type="CDD" id="cd02883">
    <property type="entry name" value="NUDIX_Hydrolase"/>
    <property type="match status" value="1"/>
</dbReference>
<evidence type="ECO:0000313" key="4">
    <source>
        <dbReference type="EMBL" id="OHA42335.1"/>
    </source>
</evidence>
<proteinExistence type="inferred from homology"/>
<dbReference type="InterPro" id="IPR020476">
    <property type="entry name" value="Nudix_hydrolase"/>
</dbReference>
<dbReference type="InterPro" id="IPR000086">
    <property type="entry name" value="NUDIX_hydrolase_dom"/>
</dbReference>
<dbReference type="PROSITE" id="PS51462">
    <property type="entry name" value="NUDIX"/>
    <property type="match status" value="1"/>
</dbReference>
<evidence type="ECO:0000259" key="3">
    <source>
        <dbReference type="PROSITE" id="PS51462"/>
    </source>
</evidence>
<dbReference type="EMBL" id="MHSK01000014">
    <property type="protein sequence ID" value="OHA42335.1"/>
    <property type="molecule type" value="Genomic_DNA"/>
</dbReference>
<keyword evidence="1 2" id="KW-0378">Hydrolase</keyword>
<dbReference type="Proteomes" id="UP000177269">
    <property type="component" value="Unassembled WGS sequence"/>
</dbReference>
<feature type="domain" description="Nudix hydrolase" evidence="3">
    <location>
        <begin position="47"/>
        <end position="174"/>
    </location>
</feature>
<dbReference type="AlphaFoldDB" id="A0A1G2P1W1"/>
<dbReference type="PANTHER" id="PTHR43736">
    <property type="entry name" value="ADP-RIBOSE PYROPHOSPHATASE"/>
    <property type="match status" value="1"/>
</dbReference>
<gene>
    <name evidence="4" type="ORF">A3G52_01345</name>
</gene>
<comment type="similarity">
    <text evidence="2">Belongs to the Nudix hydrolase family.</text>
</comment>
<dbReference type="Pfam" id="PF00293">
    <property type="entry name" value="NUDIX"/>
    <property type="match status" value="1"/>
</dbReference>
<name>A0A1G2P1W1_9BACT</name>
<reference evidence="4 5" key="1">
    <citation type="journal article" date="2016" name="Nat. Commun.">
        <title>Thousands of microbial genomes shed light on interconnected biogeochemical processes in an aquifer system.</title>
        <authorList>
            <person name="Anantharaman K."/>
            <person name="Brown C.T."/>
            <person name="Hug L.A."/>
            <person name="Sharon I."/>
            <person name="Castelle C.J."/>
            <person name="Probst A.J."/>
            <person name="Thomas B.C."/>
            <person name="Singh A."/>
            <person name="Wilkins M.J."/>
            <person name="Karaoz U."/>
            <person name="Brodie E.L."/>
            <person name="Williams K.H."/>
            <person name="Hubbard S.S."/>
            <person name="Banfield J.F."/>
        </authorList>
    </citation>
    <scope>NUCLEOTIDE SEQUENCE [LARGE SCALE GENOMIC DNA]</scope>
</reference>
<sequence length="178" mass="21084">MRISRYYCISRVRYYIWKSNHLLLTILNQKLNLIYREDDPLKDLDDKILQVVHAFCFCNGKLVVVYSAEKEYWAPPGGGIEQGETYEEAVIREVKEETNMKVLSQKFIGYQDIYELDRVVRQTRFVCIVEPYGPFVKDPDGDVTEIKLVDLIDYKKYVDWDKVGERIMERALILKDEL</sequence>
<dbReference type="Gene3D" id="3.90.79.10">
    <property type="entry name" value="Nucleoside Triphosphate Pyrophosphohydrolase"/>
    <property type="match status" value="1"/>
</dbReference>
<protein>
    <recommendedName>
        <fullName evidence="3">Nudix hydrolase domain-containing protein</fullName>
    </recommendedName>
</protein>
<dbReference type="PRINTS" id="PR00502">
    <property type="entry name" value="NUDIXFAMILY"/>
</dbReference>
<evidence type="ECO:0000313" key="5">
    <source>
        <dbReference type="Proteomes" id="UP000177269"/>
    </source>
</evidence>
<dbReference type="GO" id="GO:0016787">
    <property type="term" value="F:hydrolase activity"/>
    <property type="evidence" value="ECO:0007669"/>
    <property type="project" value="UniProtKB-KW"/>
</dbReference>
<dbReference type="PROSITE" id="PS00893">
    <property type="entry name" value="NUDIX_BOX"/>
    <property type="match status" value="1"/>
</dbReference>
<dbReference type="PANTHER" id="PTHR43736:SF1">
    <property type="entry name" value="DIHYDRONEOPTERIN TRIPHOSPHATE DIPHOSPHATASE"/>
    <property type="match status" value="1"/>
</dbReference>
<accession>A0A1G2P1W1</accession>
<evidence type="ECO:0000256" key="1">
    <source>
        <dbReference type="ARBA" id="ARBA00022801"/>
    </source>
</evidence>
<dbReference type="SUPFAM" id="SSF55811">
    <property type="entry name" value="Nudix"/>
    <property type="match status" value="1"/>
</dbReference>
<dbReference type="InterPro" id="IPR015797">
    <property type="entry name" value="NUDIX_hydrolase-like_dom_sf"/>
</dbReference>
<evidence type="ECO:0000256" key="2">
    <source>
        <dbReference type="RuleBase" id="RU003476"/>
    </source>
</evidence>
<dbReference type="InterPro" id="IPR020084">
    <property type="entry name" value="NUDIX_hydrolase_CS"/>
</dbReference>
<organism evidence="4 5">
    <name type="scientific">Candidatus Taylorbacteria bacterium RIFCSPLOWO2_12_FULL_43_20</name>
    <dbReference type="NCBI Taxonomy" id="1802332"/>
    <lineage>
        <taxon>Bacteria</taxon>
        <taxon>Candidatus Tayloriibacteriota</taxon>
    </lineage>
</organism>